<evidence type="ECO:0000313" key="10">
    <source>
        <dbReference type="EMBL" id="SEP78986.1"/>
    </source>
</evidence>
<dbReference type="InterPro" id="IPR036942">
    <property type="entry name" value="Beta-barrel_TonB_sf"/>
</dbReference>
<dbReference type="InterPro" id="IPR008969">
    <property type="entry name" value="CarboxyPept-like_regulatory"/>
</dbReference>
<dbReference type="SUPFAM" id="SSF49464">
    <property type="entry name" value="Carboxypeptidase regulatory domain-like"/>
    <property type="match status" value="1"/>
</dbReference>
<evidence type="ECO:0000256" key="2">
    <source>
        <dbReference type="ARBA" id="ARBA00022448"/>
    </source>
</evidence>
<dbReference type="RefSeq" id="WP_090165372.1">
    <property type="nucleotide sequence ID" value="NZ_FOFB01000002.1"/>
</dbReference>
<comment type="subcellular location">
    <subcellularLocation>
        <location evidence="1">Cell outer membrane</location>
        <topology evidence="1">Multi-pass membrane protein</topology>
    </subcellularLocation>
</comment>
<dbReference type="EMBL" id="FOFB01000002">
    <property type="protein sequence ID" value="SEP78986.1"/>
    <property type="molecule type" value="Genomic_DNA"/>
</dbReference>
<dbReference type="PANTHER" id="PTHR30069">
    <property type="entry name" value="TONB-DEPENDENT OUTER MEMBRANE RECEPTOR"/>
    <property type="match status" value="1"/>
</dbReference>
<dbReference type="Gene3D" id="2.170.130.10">
    <property type="entry name" value="TonB-dependent receptor, plug domain"/>
    <property type="match status" value="1"/>
</dbReference>
<evidence type="ECO:0000256" key="3">
    <source>
        <dbReference type="ARBA" id="ARBA00022452"/>
    </source>
</evidence>
<protein>
    <submittedName>
        <fullName evidence="10">Outer membrane receptor proteins, mostly Fe transport</fullName>
    </submittedName>
</protein>
<evidence type="ECO:0000256" key="6">
    <source>
        <dbReference type="ARBA" id="ARBA00023136"/>
    </source>
</evidence>
<name>A0A1H9AQD6_9BACT</name>
<proteinExistence type="predicted"/>
<dbReference type="GO" id="GO:0015344">
    <property type="term" value="F:siderophore uptake transmembrane transporter activity"/>
    <property type="evidence" value="ECO:0007669"/>
    <property type="project" value="TreeGrafter"/>
</dbReference>
<evidence type="ECO:0000256" key="7">
    <source>
        <dbReference type="ARBA" id="ARBA00023237"/>
    </source>
</evidence>
<sequence>MQRFLLLCSLFFVMAGSLAAQTRVTVKGYVRDATNGETLIGATVFLDGTTKGTTTNEYGFYSLTVDPGNYTLVSSYLGFEDQRKDVELVGNFTVDFELGEAGTLLNEVVVVAEEEDQNVREVQMSVENLDMGTIERLPALLGEVDVLRSIQLLPGVTSVGEGAAGFNVRGGSIDQNLVVLDEAPVFNSSHLFGFFSVFNPDAVKNVKLYKGGIPARYGGRLSSILDVRMKEGNSKQFEAQGGIGTIFSRLSLEAPIVKDKSSFLVAGRRSYIDVLAAPFLSGDLDGTQLNFYDLTLKTNYRFSDKDQIFLSGYLGRDVFRPSDAGGFDWGNTTTTFRWNHLFNDRLFSNLTFYYSDYDYAILFGDDPEEDAFDWNASIVNLSAKPEFSYFITPENILRFGGQGIYYRFEPANAVAVSDGVEIDISVANQWATESSVFVENELSLFENKIKLNYGLRLSHFAYLGGRRIYEFGDAPAEGFARPLTGFRTSERGETIKTWLNLEPRAALQLQLSPTSSFKASYQRTAQYIHLLSNTTASIPLDIWTPSTNNIDPQLADQFAIGYFRNFKDNMYEASFETYYKDFKQLADFVDGADLVLNELVEGQIVEGEGRAYGAELQIKKVKGRFNGWLSYTLARTERLTPGLNNNDWYPSRFDQTHNFNLTGFYDLNERITFSATFVYNTGTPVTLASAGYYQLGYFIPHVEDGKRNNFRIPDYHRLDVSMTLNPKKEKANKRWQGQWIFGVYNLYNRRNAFTVSGTQSEGRPILGQPIMTEANKLSVIGNFIPSVSYNFKFK</sequence>
<dbReference type="Pfam" id="PF13715">
    <property type="entry name" value="CarbopepD_reg_2"/>
    <property type="match status" value="1"/>
</dbReference>
<reference evidence="11" key="1">
    <citation type="submission" date="2016-10" db="EMBL/GenBank/DDBJ databases">
        <authorList>
            <person name="Varghese N."/>
            <person name="Submissions S."/>
        </authorList>
    </citation>
    <scope>NUCLEOTIDE SEQUENCE [LARGE SCALE GENOMIC DNA]</scope>
    <source>
        <strain evidence="11">DSM 24740</strain>
    </source>
</reference>
<evidence type="ECO:0000259" key="9">
    <source>
        <dbReference type="Pfam" id="PF07715"/>
    </source>
</evidence>
<keyword evidence="7" id="KW-0998">Cell outer membrane</keyword>
<feature type="domain" description="TonB-dependent receptor plug" evidence="9">
    <location>
        <begin position="120"/>
        <end position="220"/>
    </location>
</feature>
<keyword evidence="11" id="KW-1185">Reference proteome</keyword>
<feature type="signal peptide" evidence="8">
    <location>
        <begin position="1"/>
        <end position="19"/>
    </location>
</feature>
<dbReference type="AlphaFoldDB" id="A0A1H9AQD6"/>
<dbReference type="SUPFAM" id="SSF56935">
    <property type="entry name" value="Porins"/>
    <property type="match status" value="1"/>
</dbReference>
<dbReference type="GO" id="GO:0044718">
    <property type="term" value="P:siderophore transmembrane transport"/>
    <property type="evidence" value="ECO:0007669"/>
    <property type="project" value="TreeGrafter"/>
</dbReference>
<dbReference type="InterPro" id="IPR039426">
    <property type="entry name" value="TonB-dep_rcpt-like"/>
</dbReference>
<evidence type="ECO:0000256" key="1">
    <source>
        <dbReference type="ARBA" id="ARBA00004571"/>
    </source>
</evidence>
<dbReference type="Pfam" id="PF07715">
    <property type="entry name" value="Plug"/>
    <property type="match status" value="1"/>
</dbReference>
<dbReference type="STRING" id="478744.SAMN05444359_102190"/>
<dbReference type="Gene3D" id="2.40.170.20">
    <property type="entry name" value="TonB-dependent receptor, beta-barrel domain"/>
    <property type="match status" value="1"/>
</dbReference>
<feature type="chain" id="PRO_5011657610" evidence="8">
    <location>
        <begin position="20"/>
        <end position="794"/>
    </location>
</feature>
<dbReference type="GO" id="GO:0009279">
    <property type="term" value="C:cell outer membrane"/>
    <property type="evidence" value="ECO:0007669"/>
    <property type="project" value="UniProtKB-SubCell"/>
</dbReference>
<dbReference type="OrthoDB" id="1111684at2"/>
<keyword evidence="10" id="KW-0675">Receptor</keyword>
<dbReference type="InterPro" id="IPR012910">
    <property type="entry name" value="Plug_dom"/>
</dbReference>
<keyword evidence="3" id="KW-1134">Transmembrane beta strand</keyword>
<evidence type="ECO:0000256" key="8">
    <source>
        <dbReference type="SAM" id="SignalP"/>
    </source>
</evidence>
<dbReference type="Gene3D" id="2.60.40.1120">
    <property type="entry name" value="Carboxypeptidase-like, regulatory domain"/>
    <property type="match status" value="1"/>
</dbReference>
<evidence type="ECO:0000256" key="5">
    <source>
        <dbReference type="ARBA" id="ARBA00022729"/>
    </source>
</evidence>
<organism evidence="10 11">
    <name type="scientific">Neolewinella agarilytica</name>
    <dbReference type="NCBI Taxonomy" id="478744"/>
    <lineage>
        <taxon>Bacteria</taxon>
        <taxon>Pseudomonadati</taxon>
        <taxon>Bacteroidota</taxon>
        <taxon>Saprospiria</taxon>
        <taxon>Saprospirales</taxon>
        <taxon>Lewinellaceae</taxon>
        <taxon>Neolewinella</taxon>
    </lineage>
</organism>
<evidence type="ECO:0000313" key="11">
    <source>
        <dbReference type="Proteomes" id="UP000199021"/>
    </source>
</evidence>
<keyword evidence="6" id="KW-0472">Membrane</keyword>
<evidence type="ECO:0000256" key="4">
    <source>
        <dbReference type="ARBA" id="ARBA00022692"/>
    </source>
</evidence>
<dbReference type="Proteomes" id="UP000199021">
    <property type="component" value="Unassembled WGS sequence"/>
</dbReference>
<dbReference type="InterPro" id="IPR037066">
    <property type="entry name" value="Plug_dom_sf"/>
</dbReference>
<accession>A0A1H9AQD6</accession>
<dbReference type="InParanoid" id="A0A1H9AQD6"/>
<keyword evidence="5 8" id="KW-0732">Signal</keyword>
<keyword evidence="4" id="KW-0812">Transmembrane</keyword>
<dbReference type="PANTHER" id="PTHR30069:SF29">
    <property type="entry name" value="HEMOGLOBIN AND HEMOGLOBIN-HAPTOGLOBIN-BINDING PROTEIN 1-RELATED"/>
    <property type="match status" value="1"/>
</dbReference>
<gene>
    <name evidence="10" type="ORF">SAMN05444359_102190</name>
</gene>
<keyword evidence="2" id="KW-0813">Transport</keyword>